<proteinExistence type="predicted"/>
<feature type="region of interest" description="Disordered" evidence="1">
    <location>
        <begin position="54"/>
        <end position="78"/>
    </location>
</feature>
<evidence type="ECO:0000256" key="1">
    <source>
        <dbReference type="SAM" id="MobiDB-lite"/>
    </source>
</evidence>
<keyword evidence="3" id="KW-1185">Reference proteome</keyword>
<evidence type="ECO:0000313" key="2">
    <source>
        <dbReference type="EMBL" id="AWP16840.1"/>
    </source>
</evidence>
<name>A0A2U9CLB6_SCOMX</name>
<protein>
    <submittedName>
        <fullName evidence="2">Uncharacterized protein</fullName>
    </submittedName>
</protein>
<accession>A0A2U9CLB6</accession>
<dbReference type="Proteomes" id="UP000246464">
    <property type="component" value="Chromosome 17"/>
</dbReference>
<evidence type="ECO:0000313" key="3">
    <source>
        <dbReference type="Proteomes" id="UP000246464"/>
    </source>
</evidence>
<sequence>MQPFKHRDILYERDEPPEREAALLAGFPGPSDVILKDRLRFPFASLRCFGASKRPTGRSERTFGFSSRFSEPAPSSAH</sequence>
<organism evidence="2 3">
    <name type="scientific">Scophthalmus maximus</name>
    <name type="common">Turbot</name>
    <name type="synonym">Psetta maxima</name>
    <dbReference type="NCBI Taxonomy" id="52904"/>
    <lineage>
        <taxon>Eukaryota</taxon>
        <taxon>Metazoa</taxon>
        <taxon>Chordata</taxon>
        <taxon>Craniata</taxon>
        <taxon>Vertebrata</taxon>
        <taxon>Euteleostomi</taxon>
        <taxon>Actinopterygii</taxon>
        <taxon>Neopterygii</taxon>
        <taxon>Teleostei</taxon>
        <taxon>Neoteleostei</taxon>
        <taxon>Acanthomorphata</taxon>
        <taxon>Carangaria</taxon>
        <taxon>Pleuronectiformes</taxon>
        <taxon>Pleuronectoidei</taxon>
        <taxon>Scophthalmidae</taxon>
        <taxon>Scophthalmus</taxon>
    </lineage>
</organism>
<dbReference type="EMBL" id="CP026259">
    <property type="protein sequence ID" value="AWP16840.1"/>
    <property type="molecule type" value="Genomic_DNA"/>
</dbReference>
<gene>
    <name evidence="2" type="ORF">SMAX5B_003396</name>
</gene>
<reference evidence="2 3" key="1">
    <citation type="submission" date="2017-12" db="EMBL/GenBank/DDBJ databases">
        <title>Integrating genomic resources of turbot (Scophthalmus maximus) in depth evaluation of genetic and physical mapping variation across individuals.</title>
        <authorList>
            <person name="Martinez P."/>
        </authorList>
    </citation>
    <scope>NUCLEOTIDE SEQUENCE [LARGE SCALE GENOMIC DNA]</scope>
</reference>
<dbReference type="AlphaFoldDB" id="A0A2U9CLB6"/>